<dbReference type="Proteomes" id="UP001519287">
    <property type="component" value="Unassembled WGS sequence"/>
</dbReference>
<sequence length="407" mass="44353">MRRVTWMVAVVMCLVVVLVGCGGKKDAGSVVKDLDHVISGMDSYQGSGRMVLNTGQQPQEYQVDVWYMNPHFYRISLTNAEKDINQIVLRNDEGVFVLTPHLKKSFRFQSDWPDNQGQVYLYQSLVQSILNDKDRQFTAEKDDYVFDVLANYQNEMLVRQRIWLDKKGLMPKQVEVSDANKNVLVKVEFTSFEFGKKFEKDSFDMNRNMTSWNLNTLPTLADVDGILEEGSEAAAGTEAGSDAATEGADAKGATTDGTGTKGAGAQGSSTEGSGTEGAAAGTGGSGASAAAAKQQGFGIIEPSYIPVGVEKQDITEMKLGEDQAVLLRYSGKYNYSLMEVRPQAVTVSLLPGGELVDLSYTIAVLTGTDKQTLTWTYDGVEYRLSTADLPVMEMIKIAEAVQGQTGK</sequence>
<evidence type="ECO:0000313" key="3">
    <source>
        <dbReference type="Proteomes" id="UP001519287"/>
    </source>
</evidence>
<comment type="caution">
    <text evidence="2">The sequence shown here is derived from an EMBL/GenBank/DDBJ whole genome shotgun (WGS) entry which is preliminary data.</text>
</comment>
<keyword evidence="2" id="KW-0449">Lipoprotein</keyword>
<feature type="region of interest" description="Disordered" evidence="1">
    <location>
        <begin position="233"/>
        <end position="286"/>
    </location>
</feature>
<dbReference type="EMBL" id="JAGGLB010000044">
    <property type="protein sequence ID" value="MBP1996104.1"/>
    <property type="molecule type" value="Genomic_DNA"/>
</dbReference>
<dbReference type="InterPro" id="IPR052944">
    <property type="entry name" value="Sporulation_related"/>
</dbReference>
<dbReference type="SUPFAM" id="SSF89392">
    <property type="entry name" value="Prokaryotic lipoproteins and lipoprotein localization factors"/>
    <property type="match status" value="1"/>
</dbReference>
<feature type="compositionally biased region" description="Low complexity" evidence="1">
    <location>
        <begin position="233"/>
        <end position="258"/>
    </location>
</feature>
<evidence type="ECO:0000313" key="2">
    <source>
        <dbReference type="EMBL" id="MBP1996104.1"/>
    </source>
</evidence>
<dbReference type="PROSITE" id="PS51257">
    <property type="entry name" value="PROKAR_LIPOPROTEIN"/>
    <property type="match status" value="1"/>
</dbReference>
<name>A0ABS4JBJ0_9BACL</name>
<gene>
    <name evidence="2" type="ORF">J2Z66_007748</name>
</gene>
<organism evidence="2 3">
    <name type="scientific">Paenibacillus eucommiae</name>
    <dbReference type="NCBI Taxonomy" id="1355755"/>
    <lineage>
        <taxon>Bacteria</taxon>
        <taxon>Bacillati</taxon>
        <taxon>Bacillota</taxon>
        <taxon>Bacilli</taxon>
        <taxon>Bacillales</taxon>
        <taxon>Paenibacillaceae</taxon>
        <taxon>Paenibacillus</taxon>
    </lineage>
</organism>
<keyword evidence="3" id="KW-1185">Reference proteome</keyword>
<evidence type="ECO:0000256" key="1">
    <source>
        <dbReference type="SAM" id="MobiDB-lite"/>
    </source>
</evidence>
<dbReference type="Gene3D" id="2.50.20.10">
    <property type="entry name" value="Lipoprotein localisation LolA/LolB/LppX"/>
    <property type="match status" value="1"/>
</dbReference>
<protein>
    <submittedName>
        <fullName evidence="2">Outer membrane lipoprotein-sorting protein</fullName>
    </submittedName>
</protein>
<feature type="compositionally biased region" description="Low complexity" evidence="1">
    <location>
        <begin position="266"/>
        <end position="279"/>
    </location>
</feature>
<proteinExistence type="predicted"/>
<dbReference type="RefSeq" id="WP_209978211.1">
    <property type="nucleotide sequence ID" value="NZ_JAGGLB010000044.1"/>
</dbReference>
<dbReference type="InterPro" id="IPR029046">
    <property type="entry name" value="LolA/LolB/LppX"/>
</dbReference>
<accession>A0ABS4JBJ0</accession>
<dbReference type="PANTHER" id="PTHR37507">
    <property type="entry name" value="SPORULATION PROTEIN YDCC"/>
    <property type="match status" value="1"/>
</dbReference>
<dbReference type="PANTHER" id="PTHR37507:SF2">
    <property type="entry name" value="SPORULATION PROTEIN YDCC"/>
    <property type="match status" value="1"/>
</dbReference>
<reference evidence="2 3" key="1">
    <citation type="submission" date="2021-03" db="EMBL/GenBank/DDBJ databases">
        <title>Genomic Encyclopedia of Type Strains, Phase IV (KMG-IV): sequencing the most valuable type-strain genomes for metagenomic binning, comparative biology and taxonomic classification.</title>
        <authorList>
            <person name="Goeker M."/>
        </authorList>
    </citation>
    <scope>NUCLEOTIDE SEQUENCE [LARGE SCALE GENOMIC DNA]</scope>
    <source>
        <strain evidence="2 3">DSM 26048</strain>
    </source>
</reference>